<feature type="region of interest" description="Disordered" evidence="10">
    <location>
        <begin position="260"/>
        <end position="279"/>
    </location>
</feature>
<dbReference type="SMART" id="SM00355">
    <property type="entry name" value="ZnF_C2H2"/>
    <property type="match status" value="4"/>
</dbReference>
<evidence type="ECO:0000256" key="2">
    <source>
        <dbReference type="ARBA" id="ARBA00022723"/>
    </source>
</evidence>
<accession>A0A834RF16</accession>
<dbReference type="InterPro" id="IPR036236">
    <property type="entry name" value="Znf_C2H2_sf"/>
</dbReference>
<evidence type="ECO:0000259" key="11">
    <source>
        <dbReference type="PROSITE" id="PS50157"/>
    </source>
</evidence>
<dbReference type="InterPro" id="IPR050527">
    <property type="entry name" value="Snail/Krueppel_Znf"/>
</dbReference>
<dbReference type="PANTHER" id="PTHR24388">
    <property type="entry name" value="ZINC FINGER PROTEIN"/>
    <property type="match status" value="1"/>
</dbReference>
<feature type="compositionally biased region" description="Polar residues" evidence="10">
    <location>
        <begin position="170"/>
        <end position="222"/>
    </location>
</feature>
<protein>
    <submittedName>
        <fullName evidence="12">Transcriptional repressor scratch 2</fullName>
    </submittedName>
</protein>
<dbReference type="Proteomes" id="UP000070412">
    <property type="component" value="Unassembled WGS sequence"/>
</dbReference>
<name>A0A834RF16_SARSC</name>
<keyword evidence="3" id="KW-0677">Repeat</keyword>
<reference evidence="14" key="1">
    <citation type="journal article" date="2020" name="PLoS Negl. Trop. Dis.">
        <title>High-quality nuclear genome for Sarcoptes scabiei-A critical resource for a neglected parasite.</title>
        <authorList>
            <person name="Korhonen P.K."/>
            <person name="Gasser R.B."/>
            <person name="Ma G."/>
            <person name="Wang T."/>
            <person name="Stroehlein A.J."/>
            <person name="Young N.D."/>
            <person name="Ang C.S."/>
            <person name="Fernando D.D."/>
            <person name="Lu H.C."/>
            <person name="Taylor S."/>
            <person name="Reynolds S.L."/>
            <person name="Mofiz E."/>
            <person name="Najaraj S.H."/>
            <person name="Gowda H."/>
            <person name="Madugundu A."/>
            <person name="Renuse S."/>
            <person name="Holt D."/>
            <person name="Pandey A."/>
            <person name="Papenfuss A.T."/>
            <person name="Fischer K."/>
        </authorList>
    </citation>
    <scope>NUCLEOTIDE SEQUENCE [LARGE SCALE GENOMIC DNA]</scope>
</reference>
<evidence type="ECO:0000313" key="13">
    <source>
        <dbReference type="EnsemblMetazoa" id="KAF7492353.1"/>
    </source>
</evidence>
<dbReference type="Pfam" id="PF00096">
    <property type="entry name" value="zf-C2H2"/>
    <property type="match status" value="2"/>
</dbReference>
<evidence type="ECO:0000256" key="8">
    <source>
        <dbReference type="ARBA" id="ARBA00037948"/>
    </source>
</evidence>
<evidence type="ECO:0000256" key="7">
    <source>
        <dbReference type="ARBA" id="ARBA00023242"/>
    </source>
</evidence>
<evidence type="ECO:0000313" key="12">
    <source>
        <dbReference type="EMBL" id="KAF7492353.1"/>
    </source>
</evidence>
<evidence type="ECO:0000256" key="3">
    <source>
        <dbReference type="ARBA" id="ARBA00022737"/>
    </source>
</evidence>
<organism evidence="12">
    <name type="scientific">Sarcoptes scabiei</name>
    <name type="common">Itch mite</name>
    <name type="synonym">Acarus scabiei</name>
    <dbReference type="NCBI Taxonomy" id="52283"/>
    <lineage>
        <taxon>Eukaryota</taxon>
        <taxon>Metazoa</taxon>
        <taxon>Ecdysozoa</taxon>
        <taxon>Arthropoda</taxon>
        <taxon>Chelicerata</taxon>
        <taxon>Arachnida</taxon>
        <taxon>Acari</taxon>
        <taxon>Acariformes</taxon>
        <taxon>Sarcoptiformes</taxon>
        <taxon>Astigmata</taxon>
        <taxon>Psoroptidia</taxon>
        <taxon>Sarcoptoidea</taxon>
        <taxon>Sarcoptidae</taxon>
        <taxon>Sarcoptinae</taxon>
        <taxon>Sarcoptes</taxon>
    </lineage>
</organism>
<dbReference type="EMBL" id="WVUK01000056">
    <property type="protein sequence ID" value="KAF7492353.1"/>
    <property type="molecule type" value="Genomic_DNA"/>
</dbReference>
<dbReference type="GO" id="GO:0005634">
    <property type="term" value="C:nucleus"/>
    <property type="evidence" value="ECO:0007669"/>
    <property type="project" value="UniProtKB-SubCell"/>
</dbReference>
<proteinExistence type="inferred from homology"/>
<dbReference type="SUPFAM" id="SSF57667">
    <property type="entry name" value="beta-beta-alpha zinc fingers"/>
    <property type="match status" value="2"/>
</dbReference>
<keyword evidence="6" id="KW-0238">DNA-binding</keyword>
<evidence type="ECO:0000256" key="10">
    <source>
        <dbReference type="SAM" id="MobiDB-lite"/>
    </source>
</evidence>
<reference evidence="13" key="3">
    <citation type="submission" date="2022-06" db="UniProtKB">
        <authorList>
            <consortium name="EnsemblMetazoa"/>
        </authorList>
    </citation>
    <scope>IDENTIFICATION</scope>
</reference>
<dbReference type="Pfam" id="PF13912">
    <property type="entry name" value="zf-C2H2_6"/>
    <property type="match status" value="1"/>
</dbReference>
<feature type="region of interest" description="Disordered" evidence="10">
    <location>
        <begin position="116"/>
        <end position="141"/>
    </location>
</feature>
<dbReference type="FunFam" id="3.30.160.60:FF:000043">
    <property type="entry name" value="Scratch family zinc finger 2"/>
    <property type="match status" value="1"/>
</dbReference>
<dbReference type="PROSITE" id="PS50157">
    <property type="entry name" value="ZINC_FINGER_C2H2_2"/>
    <property type="match status" value="2"/>
</dbReference>
<evidence type="ECO:0000256" key="1">
    <source>
        <dbReference type="ARBA" id="ARBA00004123"/>
    </source>
</evidence>
<dbReference type="Gene3D" id="3.30.160.60">
    <property type="entry name" value="Classic Zinc Finger"/>
    <property type="match status" value="3"/>
</dbReference>
<dbReference type="GO" id="GO:0000981">
    <property type="term" value="F:DNA-binding transcription factor activity, RNA polymerase II-specific"/>
    <property type="evidence" value="ECO:0007669"/>
    <property type="project" value="TreeGrafter"/>
</dbReference>
<feature type="domain" description="C2H2-type" evidence="11">
    <location>
        <begin position="286"/>
        <end position="313"/>
    </location>
</feature>
<dbReference type="FunFam" id="3.30.160.60:FF:000176">
    <property type="entry name" value="zinc finger protein 70"/>
    <property type="match status" value="1"/>
</dbReference>
<evidence type="ECO:0000256" key="5">
    <source>
        <dbReference type="ARBA" id="ARBA00022833"/>
    </source>
</evidence>
<keyword evidence="7" id="KW-0539">Nucleus</keyword>
<dbReference type="GO" id="GO:0008270">
    <property type="term" value="F:zinc ion binding"/>
    <property type="evidence" value="ECO:0007669"/>
    <property type="project" value="UniProtKB-KW"/>
</dbReference>
<dbReference type="EnsemblMetazoa" id="SSS_5553s_mrna">
    <property type="protein sequence ID" value="KAF7492353.1"/>
    <property type="gene ID" value="SSS_5553"/>
</dbReference>
<dbReference type="OrthoDB" id="5428132at2759"/>
<dbReference type="FunFam" id="3.30.160.60:FF:000706">
    <property type="entry name" value="Zinc finger protein"/>
    <property type="match status" value="1"/>
</dbReference>
<reference evidence="12" key="2">
    <citation type="submission" date="2020-01" db="EMBL/GenBank/DDBJ databases">
        <authorList>
            <person name="Korhonen P.K.K."/>
            <person name="Guangxu M.G."/>
            <person name="Wang T.W."/>
            <person name="Stroehlein A.J.S."/>
            <person name="Young N.D."/>
            <person name="Ang C.-S.A."/>
            <person name="Fernando D.W.F."/>
            <person name="Lu H.L."/>
            <person name="Taylor S.T."/>
            <person name="Ehtesham M.E.M."/>
            <person name="Najaraj S.H.N."/>
            <person name="Harsha G.H.G."/>
            <person name="Madugundu A.M."/>
            <person name="Renuse S.R."/>
            <person name="Holt D.H."/>
            <person name="Pandey A.P."/>
            <person name="Papenfuss A.P."/>
            <person name="Gasser R.B.G."/>
            <person name="Fischer K.F."/>
        </authorList>
    </citation>
    <scope>NUCLEOTIDE SEQUENCE</scope>
    <source>
        <strain evidence="12">SSS_KF_BRIS2020</strain>
    </source>
</reference>
<keyword evidence="5" id="KW-0862">Zinc</keyword>
<dbReference type="InterPro" id="IPR013087">
    <property type="entry name" value="Znf_C2H2_type"/>
</dbReference>
<keyword evidence="4 9" id="KW-0863">Zinc-finger</keyword>
<dbReference type="GO" id="GO:0000978">
    <property type="term" value="F:RNA polymerase II cis-regulatory region sequence-specific DNA binding"/>
    <property type="evidence" value="ECO:0007669"/>
    <property type="project" value="TreeGrafter"/>
</dbReference>
<gene>
    <name evidence="12" type="ORF">SSS_5553</name>
</gene>
<comment type="subcellular location">
    <subcellularLocation>
        <location evidence="1">Nucleus</location>
    </subcellularLocation>
</comment>
<dbReference type="AlphaFoldDB" id="A0A834RF16"/>
<dbReference type="PROSITE" id="PS00028">
    <property type="entry name" value="ZINC_FINGER_C2H2_1"/>
    <property type="match status" value="2"/>
</dbReference>
<keyword evidence="14" id="KW-1185">Reference proteome</keyword>
<feature type="domain" description="C2H2-type" evidence="11">
    <location>
        <begin position="343"/>
        <end position="370"/>
    </location>
</feature>
<keyword evidence="2" id="KW-0479">Metal-binding</keyword>
<evidence type="ECO:0000256" key="4">
    <source>
        <dbReference type="ARBA" id="ARBA00022771"/>
    </source>
</evidence>
<feature type="region of interest" description="Disordered" evidence="10">
    <location>
        <begin position="159"/>
        <end position="233"/>
    </location>
</feature>
<evidence type="ECO:0000256" key="6">
    <source>
        <dbReference type="ARBA" id="ARBA00023125"/>
    </source>
</evidence>
<comment type="similarity">
    <text evidence="8">Belongs to the snail C2H2-type zinc-finger protein family.</text>
</comment>
<feature type="compositionally biased region" description="Low complexity" evidence="10">
    <location>
        <begin position="130"/>
        <end position="141"/>
    </location>
</feature>
<sequence>MPRSFLVKKVSNYGQFGRDKSLHNQLSFERSNGNDCGTFGSCIKAHNSKQDRPNDFINNRNINADKTSTTNRHYSSFGRRIINLNDRTSITRADQSSLKVSEQSNHNGVIVTSKRLLDPNKKKNGYHYKSSTTSSSSSSSFISSSSSLKSSTISGSVSFNKNDDDHHQSIGYNSGYQTPSEDNTIASLTENTDSTNQSTGYSSSEEIDNALSTSEQTESNRFSESSSIQKSSKKSKKNITISYTYDAFFISDGRSRKRNLNGLNGTGNSGSGDTSGTDDLKERQRYSCTECGKHYATSSNLSRHKQTHRDPDSQLAKKCPTCHKVYVSMPALAMHVLTHNLNHKCEECGKAFSRPWLLQGHMRSHTGEKPFGCAHCGKAFADRSNLRYLSHSQSMAICLFLNSMEQNLEINLN</sequence>
<evidence type="ECO:0000313" key="14">
    <source>
        <dbReference type="Proteomes" id="UP000070412"/>
    </source>
</evidence>
<dbReference type="PANTHER" id="PTHR24388:SF38">
    <property type="entry name" value="PROTEIN SNAIL"/>
    <property type="match status" value="1"/>
</dbReference>
<evidence type="ECO:0000256" key="9">
    <source>
        <dbReference type="PROSITE-ProRule" id="PRU00042"/>
    </source>
</evidence>